<accession>A0ACA8E119</accession>
<protein>
    <submittedName>
        <fullName evidence="1">Uncharacterized protein</fullName>
    </submittedName>
</protein>
<dbReference type="EMBL" id="CP011012">
    <property type="protein sequence ID" value="ATC84034.1"/>
    <property type="molecule type" value="Genomic_DNA"/>
</dbReference>
<gene>
    <name evidence="1" type="ORF">PAGA_b0053</name>
</gene>
<evidence type="ECO:0000313" key="2">
    <source>
        <dbReference type="Proteomes" id="UP000217277"/>
    </source>
</evidence>
<name>A0ACA8E119_9GAMM</name>
<dbReference type="Proteomes" id="UP000217277">
    <property type="component" value="Chromosome II"/>
</dbReference>
<proteinExistence type="predicted"/>
<organism evidence="1 2">
    <name type="scientific">Pseudoalteromonas agarivorans DSM 14585</name>
    <dbReference type="NCBI Taxonomy" id="1312369"/>
    <lineage>
        <taxon>Bacteria</taxon>
        <taxon>Pseudomonadati</taxon>
        <taxon>Pseudomonadota</taxon>
        <taxon>Gammaproteobacteria</taxon>
        <taxon>Alteromonadales</taxon>
        <taxon>Pseudoalteromonadaceae</taxon>
        <taxon>Pseudoalteromonas</taxon>
    </lineage>
</organism>
<keyword evidence="2" id="KW-1185">Reference proteome</keyword>
<sequence>MAYKTLPDEASFISAWINSIEQIIPFAIMLLLVVAPTIKLLVTKILLEPEAK</sequence>
<evidence type="ECO:0000313" key="1">
    <source>
        <dbReference type="EMBL" id="ATC84034.1"/>
    </source>
</evidence>
<reference evidence="1" key="1">
    <citation type="submission" date="2015-03" db="EMBL/GenBank/DDBJ databases">
        <authorList>
            <person name="Xie B.-B."/>
            <person name="Rong J.-C."/>
            <person name="Qin Q.-L."/>
            <person name="Zhang Y.-Z."/>
        </authorList>
    </citation>
    <scope>NUCLEOTIDE SEQUENCE</scope>
    <source>
        <strain evidence="1">DSM 14585</strain>
    </source>
</reference>